<name>A0A9X2DUH3_9BACI</name>
<dbReference type="Pfam" id="PF02746">
    <property type="entry name" value="MR_MLE_N"/>
    <property type="match status" value="1"/>
</dbReference>
<dbReference type="EC" id="4.2.1.6" evidence="4"/>
<feature type="domain" description="Mandelate racemase/muconate lactonizing enzyme C-terminal" evidence="3">
    <location>
        <begin position="123"/>
        <end position="234"/>
    </location>
</feature>
<dbReference type="PROSITE" id="PS00908">
    <property type="entry name" value="MR_MLE_1"/>
    <property type="match status" value="1"/>
</dbReference>
<evidence type="ECO:0000313" key="4">
    <source>
        <dbReference type="EMBL" id="MCM3715752.1"/>
    </source>
</evidence>
<dbReference type="Pfam" id="PF13378">
    <property type="entry name" value="MR_MLE_C"/>
    <property type="match status" value="1"/>
</dbReference>
<dbReference type="NCBIfam" id="NF010624">
    <property type="entry name" value="PRK14017.1"/>
    <property type="match status" value="1"/>
</dbReference>
<comment type="caution">
    <text evidence="4">The sequence shown here is derived from an EMBL/GenBank/DDBJ whole genome shotgun (WGS) entry which is preliminary data.</text>
</comment>
<dbReference type="CDD" id="cd03316">
    <property type="entry name" value="MR_like"/>
    <property type="match status" value="1"/>
</dbReference>
<dbReference type="RefSeq" id="WP_251224458.1">
    <property type="nucleotide sequence ID" value="NZ_JAMBOL010000020.1"/>
</dbReference>
<dbReference type="InterPro" id="IPR036849">
    <property type="entry name" value="Enolase-like_C_sf"/>
</dbReference>
<dbReference type="InterPro" id="IPR029065">
    <property type="entry name" value="Enolase_C-like"/>
</dbReference>
<dbReference type="Proteomes" id="UP001139179">
    <property type="component" value="Unassembled WGS sequence"/>
</dbReference>
<organism evidence="4 5">
    <name type="scientific">Halalkalibacter oceani</name>
    <dbReference type="NCBI Taxonomy" id="1653776"/>
    <lineage>
        <taxon>Bacteria</taxon>
        <taxon>Bacillati</taxon>
        <taxon>Bacillota</taxon>
        <taxon>Bacilli</taxon>
        <taxon>Bacillales</taxon>
        <taxon>Bacillaceae</taxon>
        <taxon>Halalkalibacter</taxon>
    </lineage>
</organism>
<dbReference type="InterPro" id="IPR018110">
    <property type="entry name" value="Mandel_Rmase/mucon_lact_enz_CS"/>
</dbReference>
<keyword evidence="2 4" id="KW-0456">Lyase</keyword>
<dbReference type="GO" id="GO:0009063">
    <property type="term" value="P:amino acid catabolic process"/>
    <property type="evidence" value="ECO:0007669"/>
    <property type="project" value="InterPro"/>
</dbReference>
<protein>
    <submittedName>
        <fullName evidence="4">Galactonate dehydratase</fullName>
        <ecNumber evidence="4">4.2.1.6</ecNumber>
    </submittedName>
</protein>
<dbReference type="SUPFAM" id="SSF51604">
    <property type="entry name" value="Enolase C-terminal domain-like"/>
    <property type="match status" value="1"/>
</dbReference>
<proteinExistence type="predicted"/>
<keyword evidence="5" id="KW-1185">Reference proteome</keyword>
<dbReference type="SFLD" id="SFLDG00179">
    <property type="entry name" value="mandelate_racemase"/>
    <property type="match status" value="1"/>
</dbReference>
<dbReference type="InterPro" id="IPR034593">
    <property type="entry name" value="DgoD-like"/>
</dbReference>
<dbReference type="InterPro" id="IPR029017">
    <property type="entry name" value="Enolase-like_N"/>
</dbReference>
<dbReference type="InterPro" id="IPR013341">
    <property type="entry name" value="Mandelate_racemase_N_dom"/>
</dbReference>
<dbReference type="SFLD" id="SFLDS00001">
    <property type="entry name" value="Enolase"/>
    <property type="match status" value="1"/>
</dbReference>
<dbReference type="AlphaFoldDB" id="A0A9X2DUH3"/>
<dbReference type="Gene3D" id="3.30.390.10">
    <property type="entry name" value="Enolase-like, N-terminal domain"/>
    <property type="match status" value="1"/>
</dbReference>
<dbReference type="GO" id="GO:0046872">
    <property type="term" value="F:metal ion binding"/>
    <property type="evidence" value="ECO:0007669"/>
    <property type="project" value="UniProtKB-KW"/>
</dbReference>
<dbReference type="SMART" id="SM00922">
    <property type="entry name" value="MR_MLE"/>
    <property type="match status" value="1"/>
</dbReference>
<dbReference type="PANTHER" id="PTHR48080:SF2">
    <property type="entry name" value="D-GALACTONATE DEHYDRATASE"/>
    <property type="match status" value="1"/>
</dbReference>
<dbReference type="EMBL" id="JAMBOL010000020">
    <property type="protein sequence ID" value="MCM3715752.1"/>
    <property type="molecule type" value="Genomic_DNA"/>
</dbReference>
<evidence type="ECO:0000256" key="2">
    <source>
        <dbReference type="ARBA" id="ARBA00023239"/>
    </source>
</evidence>
<dbReference type="PANTHER" id="PTHR48080">
    <property type="entry name" value="D-GALACTONATE DEHYDRATASE-RELATED"/>
    <property type="match status" value="1"/>
</dbReference>
<reference evidence="4" key="1">
    <citation type="submission" date="2022-05" db="EMBL/GenBank/DDBJ databases">
        <title>Comparative Genomics of Spacecraft Associated Microbes.</title>
        <authorList>
            <person name="Tran M.T."/>
            <person name="Wright A."/>
            <person name="Seuylemezian A."/>
            <person name="Eisen J."/>
            <person name="Coil D."/>
        </authorList>
    </citation>
    <scope>NUCLEOTIDE SEQUENCE</scope>
    <source>
        <strain evidence="4">214.1.1</strain>
    </source>
</reference>
<evidence type="ECO:0000313" key="5">
    <source>
        <dbReference type="Proteomes" id="UP001139179"/>
    </source>
</evidence>
<gene>
    <name evidence="4" type="primary">dgoD</name>
    <name evidence="4" type="ORF">M3202_16940</name>
</gene>
<accession>A0A9X2DUH3</accession>
<dbReference type="SUPFAM" id="SSF54826">
    <property type="entry name" value="Enolase N-terminal domain-like"/>
    <property type="match status" value="1"/>
</dbReference>
<evidence type="ECO:0000256" key="1">
    <source>
        <dbReference type="ARBA" id="ARBA00022723"/>
    </source>
</evidence>
<sequence length="396" mass="44142">MKITDVKVIPVNRFLFVEVHTDEGIVGLGESGCWGFLDASAEAVKSFKTYLLGQDPLRIEHHWQYMYRSFHFRGAAIMGALSAIDIALWDIAGKYLNAPIYQLLGGKVRDKARVYYHVGGETTEDLINNLKVAKQRGFTAVGHLTPFLDEDRELPYYETYAEKIGNAIERVRLYREAVGDEVDLCIEIHRRLKPAEAIAFAKGIAQYHPFFIEDPTTPDNFDSMTHIANNIDIPLATGERFHTPQEFAHLLSRNAVDYVRPDVCMCGGITGAKKIAALAEAHDAMVVPHNPLSPVSTAACIQIAASIPNFALQEYPGDDRASATERYIAAKTDDKDKSFSQADVVKKTLPCEDGYILIPELLGVGVELADDVETRFPYSRREIRTRLHVDGSVVDQ</sequence>
<dbReference type="Gene3D" id="3.20.20.120">
    <property type="entry name" value="Enolase-like C-terminal domain"/>
    <property type="match status" value="1"/>
</dbReference>
<evidence type="ECO:0000259" key="3">
    <source>
        <dbReference type="SMART" id="SM00922"/>
    </source>
</evidence>
<dbReference type="GO" id="GO:0008869">
    <property type="term" value="F:galactonate dehydratase activity"/>
    <property type="evidence" value="ECO:0007669"/>
    <property type="project" value="UniProtKB-EC"/>
</dbReference>
<keyword evidence="1" id="KW-0479">Metal-binding</keyword>
<dbReference type="InterPro" id="IPR013342">
    <property type="entry name" value="Mandelate_racemase_C"/>
</dbReference>